<dbReference type="GO" id="GO:0003677">
    <property type="term" value="F:DNA binding"/>
    <property type="evidence" value="ECO:0007669"/>
    <property type="project" value="UniProtKB-KW"/>
</dbReference>
<evidence type="ECO:0000313" key="7">
    <source>
        <dbReference type="Proteomes" id="UP000194151"/>
    </source>
</evidence>
<dbReference type="SUPFAM" id="SSF53850">
    <property type="entry name" value="Periplasmic binding protein-like II"/>
    <property type="match status" value="1"/>
</dbReference>
<keyword evidence="2" id="KW-0805">Transcription regulation</keyword>
<sequence length="332" mass="36183">MGMYQPLYCCWYTARHLCKPLVNGPRLMTLQQLRDFIAVADLGSLRAAARSRGVTAPALAKNIRALEDGLHAVLVERRSRGVALTEAGRALLAHARLIDSQASKAAEDIAQRQGKMEGSLSMGVGPSAGVALLPGVLKDFQRSFPAVNVNMYGGSYYDHIGPLHQGSLDMAIVAVPDMHESTLDVEHLFYNDLVVACRRGHPLSRARSLSDLVDCVWVLTGPPGRGPGSAILEAFRQRDLPRPTRLVQCDMTWTLNTLLVHSDMLCALPRIMIEQPGLSGSLQALKLVDTLPSYSISLVRRSNTPLLPIADHMATLIRRHAHYFAVSQPAAS</sequence>
<keyword evidence="7" id="KW-1185">Reference proteome</keyword>
<dbReference type="PANTHER" id="PTHR30419:SF30">
    <property type="entry name" value="LYSR FAMILY TRANSCRIPTIONAL REGULATOR"/>
    <property type="match status" value="1"/>
</dbReference>
<dbReference type="AlphaFoldDB" id="A0A1W6YHV4"/>
<evidence type="ECO:0000313" key="6">
    <source>
        <dbReference type="EMBL" id="ARP80685.1"/>
    </source>
</evidence>
<comment type="similarity">
    <text evidence="1">Belongs to the LysR transcriptional regulatory family.</text>
</comment>
<evidence type="ECO:0000256" key="2">
    <source>
        <dbReference type="ARBA" id="ARBA00023015"/>
    </source>
</evidence>
<dbReference type="InterPro" id="IPR005119">
    <property type="entry name" value="LysR_subst-bd"/>
</dbReference>
<proteinExistence type="inferred from homology"/>
<dbReference type="STRING" id="1416806.CAL12_07420"/>
<accession>A0A1W6YHV4</accession>
<dbReference type="InterPro" id="IPR036388">
    <property type="entry name" value="WH-like_DNA-bd_sf"/>
</dbReference>
<organism evidence="6 7">
    <name type="scientific">Bordetella genomosp. 8</name>
    <dbReference type="NCBI Taxonomy" id="1416806"/>
    <lineage>
        <taxon>Bacteria</taxon>
        <taxon>Pseudomonadati</taxon>
        <taxon>Pseudomonadota</taxon>
        <taxon>Betaproteobacteria</taxon>
        <taxon>Burkholderiales</taxon>
        <taxon>Alcaligenaceae</taxon>
        <taxon>Bordetella</taxon>
    </lineage>
</organism>
<feature type="domain" description="HTH lysR-type" evidence="5">
    <location>
        <begin position="28"/>
        <end position="85"/>
    </location>
</feature>
<dbReference type="GO" id="GO:0003700">
    <property type="term" value="F:DNA-binding transcription factor activity"/>
    <property type="evidence" value="ECO:0007669"/>
    <property type="project" value="InterPro"/>
</dbReference>
<dbReference type="KEGG" id="bgv:CAL12_07420"/>
<keyword evidence="4" id="KW-0804">Transcription</keyword>
<evidence type="ECO:0000256" key="4">
    <source>
        <dbReference type="ARBA" id="ARBA00023163"/>
    </source>
</evidence>
<dbReference type="InterPro" id="IPR050950">
    <property type="entry name" value="HTH-type_LysR_regulators"/>
</dbReference>
<dbReference type="Gene3D" id="1.10.10.10">
    <property type="entry name" value="Winged helix-like DNA-binding domain superfamily/Winged helix DNA-binding domain"/>
    <property type="match status" value="1"/>
</dbReference>
<dbReference type="Gene3D" id="3.40.190.10">
    <property type="entry name" value="Periplasmic binding protein-like II"/>
    <property type="match status" value="2"/>
</dbReference>
<keyword evidence="3" id="KW-0238">DNA-binding</keyword>
<protein>
    <recommendedName>
        <fullName evidence="5">HTH lysR-type domain-containing protein</fullName>
    </recommendedName>
</protein>
<dbReference type="SUPFAM" id="SSF46785">
    <property type="entry name" value="Winged helix' DNA-binding domain"/>
    <property type="match status" value="1"/>
</dbReference>
<name>A0A1W6YHV4_9BORD</name>
<dbReference type="InterPro" id="IPR036390">
    <property type="entry name" value="WH_DNA-bd_sf"/>
</dbReference>
<dbReference type="PANTHER" id="PTHR30419">
    <property type="entry name" value="HTH-TYPE TRANSCRIPTIONAL REGULATOR YBHD"/>
    <property type="match status" value="1"/>
</dbReference>
<dbReference type="Pfam" id="PF03466">
    <property type="entry name" value="LysR_substrate"/>
    <property type="match status" value="1"/>
</dbReference>
<dbReference type="EMBL" id="CP021108">
    <property type="protein sequence ID" value="ARP80685.1"/>
    <property type="molecule type" value="Genomic_DNA"/>
</dbReference>
<dbReference type="PROSITE" id="PS50931">
    <property type="entry name" value="HTH_LYSR"/>
    <property type="match status" value="1"/>
</dbReference>
<reference evidence="6 7" key="1">
    <citation type="submission" date="2017-05" db="EMBL/GenBank/DDBJ databases">
        <title>Complete and WGS of Bordetella genogroups.</title>
        <authorList>
            <person name="Spilker T."/>
            <person name="LiPuma J."/>
        </authorList>
    </citation>
    <scope>NUCLEOTIDE SEQUENCE [LARGE SCALE GENOMIC DNA]</scope>
    <source>
        <strain evidence="6 7">AU19157</strain>
    </source>
</reference>
<gene>
    <name evidence="6" type="ORF">CAL12_07420</name>
</gene>
<evidence type="ECO:0000256" key="3">
    <source>
        <dbReference type="ARBA" id="ARBA00023125"/>
    </source>
</evidence>
<dbReference type="InterPro" id="IPR000847">
    <property type="entry name" value="LysR_HTH_N"/>
</dbReference>
<dbReference type="GO" id="GO:0005829">
    <property type="term" value="C:cytosol"/>
    <property type="evidence" value="ECO:0007669"/>
    <property type="project" value="TreeGrafter"/>
</dbReference>
<dbReference type="Pfam" id="PF00126">
    <property type="entry name" value="HTH_1"/>
    <property type="match status" value="1"/>
</dbReference>
<dbReference type="Proteomes" id="UP000194151">
    <property type="component" value="Chromosome"/>
</dbReference>
<evidence type="ECO:0000256" key="1">
    <source>
        <dbReference type="ARBA" id="ARBA00009437"/>
    </source>
</evidence>
<evidence type="ECO:0000259" key="5">
    <source>
        <dbReference type="PROSITE" id="PS50931"/>
    </source>
</evidence>
<dbReference type="OrthoDB" id="8524600at2"/>